<dbReference type="SUPFAM" id="SSF53474">
    <property type="entry name" value="alpha/beta-Hydrolases"/>
    <property type="match status" value="1"/>
</dbReference>
<evidence type="ECO:0000256" key="7">
    <source>
        <dbReference type="ARBA" id="ARBA00022801"/>
    </source>
</evidence>
<evidence type="ECO:0000256" key="5">
    <source>
        <dbReference type="ARBA" id="ARBA00022692"/>
    </source>
</evidence>
<dbReference type="PANTHER" id="PTHR45792:SF2">
    <property type="entry name" value="DIACYLGLYCEROL LIPASE-BETA"/>
    <property type="match status" value="1"/>
</dbReference>
<protein>
    <recommendedName>
        <fullName evidence="14">sn-1-specific diacylglycerol lipase</fullName>
        <ecNumber evidence="14">3.1.1.116</ecNumber>
    </recommendedName>
</protein>
<keyword evidence="3" id="KW-1003">Cell membrane</keyword>
<comment type="cofactor">
    <cofactor evidence="1">
        <name>Ca(2+)</name>
        <dbReference type="ChEBI" id="CHEBI:29108"/>
    </cofactor>
</comment>
<sequence length="673" mass="76303">MPALHLFGRKWLAATDDLVYPGLFEIFIRVVWFVLIGIACLRYYGETWQCKVGGQLVRVFFGGELVILGVVTILVFVMVNHSARGSIADTYARRFVEPLLTVKVLLLLPEIAWNILGTMWVLGDYVDCTNERYTIAVIEALVFFDWVLIGLALLGLALVFDPLGSLTYSDKVIEDSVEHGKVSRIWLRRFKFFWWMHRDESATETFQHVAGLLSALFRGTDLVPSDVVAGCILLRIRQKRETIELRRLKVMDRPEYTIDSRIIFTNTPAWMSLEWAHHYMKLSIASYGWLFVLYQNACTGCCKLIRHMSCCSCLRRHQPIVLDDNCCLCSLAGVKYLSQLSQDDILFASFRNHLCEIPFCVVADHKTASVVIVIRGSLSLRDLITDIAAASDSFEPEGLPPGSMAHRGMIIGAKVLLKQLDQYKILEKAFATYPNYGLTVTGHSLGAGLAVLLALLIRPRYPHLKVYAFATPAGLLSREAARVTEDFVLTVGLGDDLVMRLSVDSMENFRTSLLITLQACRLPKYRVVLNGFGYALFGVPDRDLHSTWRNANTINSIPGQLPLLAGETSSLRQSEAMILERDVTRRRYSKVRLYNAGRILHIVRLKSPPDENSDRKTNKKDRQYEMRWAQPEDFMELSVMPRMLLDHLPENLELALSTLLKQQEDLPVYLDST</sequence>
<feature type="domain" description="Fungal lipase-type" evidence="16">
    <location>
        <begin position="371"/>
        <end position="503"/>
    </location>
</feature>
<dbReference type="CDD" id="cd00519">
    <property type="entry name" value="Lipase_3"/>
    <property type="match status" value="1"/>
</dbReference>
<organism evidence="17 18">
    <name type="scientific">Cotesia glomerata</name>
    <name type="common">Lepidopteran parasitic wasp</name>
    <name type="synonym">Apanteles glomeratus</name>
    <dbReference type="NCBI Taxonomy" id="32391"/>
    <lineage>
        <taxon>Eukaryota</taxon>
        <taxon>Metazoa</taxon>
        <taxon>Ecdysozoa</taxon>
        <taxon>Arthropoda</taxon>
        <taxon>Hexapoda</taxon>
        <taxon>Insecta</taxon>
        <taxon>Pterygota</taxon>
        <taxon>Neoptera</taxon>
        <taxon>Endopterygota</taxon>
        <taxon>Hymenoptera</taxon>
        <taxon>Apocrita</taxon>
        <taxon>Ichneumonoidea</taxon>
        <taxon>Braconidae</taxon>
        <taxon>Microgastrinae</taxon>
        <taxon>Cotesia</taxon>
    </lineage>
</organism>
<dbReference type="GO" id="GO:0005737">
    <property type="term" value="C:cytoplasm"/>
    <property type="evidence" value="ECO:0007669"/>
    <property type="project" value="TreeGrafter"/>
</dbReference>
<evidence type="ECO:0000256" key="13">
    <source>
        <dbReference type="ARBA" id="ARBA00024531"/>
    </source>
</evidence>
<keyword evidence="18" id="KW-1185">Reference proteome</keyword>
<dbReference type="Pfam" id="PF01764">
    <property type="entry name" value="Lipase_3"/>
    <property type="match status" value="1"/>
</dbReference>
<dbReference type="GO" id="GO:0022008">
    <property type="term" value="P:neurogenesis"/>
    <property type="evidence" value="ECO:0007669"/>
    <property type="project" value="TreeGrafter"/>
</dbReference>
<evidence type="ECO:0000256" key="9">
    <source>
        <dbReference type="ARBA" id="ARBA00022963"/>
    </source>
</evidence>
<dbReference type="GO" id="GO:0046872">
    <property type="term" value="F:metal ion binding"/>
    <property type="evidence" value="ECO:0007669"/>
    <property type="project" value="UniProtKB-KW"/>
</dbReference>
<dbReference type="PANTHER" id="PTHR45792">
    <property type="entry name" value="DIACYLGLYCEROL LIPASE HOMOLOG-RELATED"/>
    <property type="match status" value="1"/>
</dbReference>
<evidence type="ECO:0000259" key="16">
    <source>
        <dbReference type="Pfam" id="PF01764"/>
    </source>
</evidence>
<dbReference type="AlphaFoldDB" id="A0AAV7J2L5"/>
<dbReference type="GO" id="GO:0019369">
    <property type="term" value="P:arachidonate metabolic process"/>
    <property type="evidence" value="ECO:0007669"/>
    <property type="project" value="TreeGrafter"/>
</dbReference>
<evidence type="ECO:0000256" key="1">
    <source>
        <dbReference type="ARBA" id="ARBA00001913"/>
    </source>
</evidence>
<dbReference type="GO" id="GO:0004806">
    <property type="term" value="F:triacylglycerol lipase activity"/>
    <property type="evidence" value="ECO:0007669"/>
    <property type="project" value="TreeGrafter"/>
</dbReference>
<comment type="catalytic activity">
    <reaction evidence="13">
        <text>a 1,2-diacyl-sn-glycerol + H2O = a 2-acylglycerol + a fatty acid + H(+)</text>
        <dbReference type="Rhea" id="RHEA:33275"/>
        <dbReference type="ChEBI" id="CHEBI:15377"/>
        <dbReference type="ChEBI" id="CHEBI:15378"/>
        <dbReference type="ChEBI" id="CHEBI:17389"/>
        <dbReference type="ChEBI" id="CHEBI:17815"/>
        <dbReference type="ChEBI" id="CHEBI:28868"/>
        <dbReference type="EC" id="3.1.1.116"/>
    </reaction>
    <physiologicalReaction direction="left-to-right" evidence="13">
        <dbReference type="Rhea" id="RHEA:33276"/>
    </physiologicalReaction>
</comment>
<feature type="transmembrane region" description="Helical" evidence="15">
    <location>
        <begin position="135"/>
        <end position="160"/>
    </location>
</feature>
<name>A0AAV7J2L5_COTGL</name>
<dbReference type="GO" id="GO:0046340">
    <property type="term" value="P:diacylglycerol catabolic process"/>
    <property type="evidence" value="ECO:0007669"/>
    <property type="project" value="TreeGrafter"/>
</dbReference>
<evidence type="ECO:0000256" key="11">
    <source>
        <dbReference type="ARBA" id="ARBA00023098"/>
    </source>
</evidence>
<evidence type="ECO:0000256" key="6">
    <source>
        <dbReference type="ARBA" id="ARBA00022723"/>
    </source>
</evidence>
<keyword evidence="12 15" id="KW-0472">Membrane</keyword>
<dbReference type="InterPro" id="IPR002921">
    <property type="entry name" value="Fungal_lipase-type"/>
</dbReference>
<feature type="transmembrane region" description="Helical" evidence="15">
    <location>
        <begin position="56"/>
        <end position="79"/>
    </location>
</feature>
<dbReference type="InterPro" id="IPR052214">
    <property type="entry name" value="DAG_Lipase-Related"/>
</dbReference>
<keyword evidence="10 15" id="KW-1133">Transmembrane helix</keyword>
<keyword evidence="8" id="KW-0106">Calcium</keyword>
<evidence type="ECO:0000256" key="8">
    <source>
        <dbReference type="ARBA" id="ARBA00022837"/>
    </source>
</evidence>
<evidence type="ECO:0000256" key="15">
    <source>
        <dbReference type="SAM" id="Phobius"/>
    </source>
</evidence>
<dbReference type="Gene3D" id="3.40.50.1820">
    <property type="entry name" value="alpha/beta hydrolase"/>
    <property type="match status" value="1"/>
</dbReference>
<evidence type="ECO:0000313" key="18">
    <source>
        <dbReference type="Proteomes" id="UP000826195"/>
    </source>
</evidence>
<dbReference type="EC" id="3.1.1.116" evidence="14"/>
<keyword evidence="11" id="KW-0443">Lipid metabolism</keyword>
<comment type="caution">
    <text evidence="17">The sequence shown here is derived from an EMBL/GenBank/DDBJ whole genome shotgun (WGS) entry which is preliminary data.</text>
</comment>
<feature type="transmembrane region" description="Helical" evidence="15">
    <location>
        <begin position="99"/>
        <end position="123"/>
    </location>
</feature>
<evidence type="ECO:0000256" key="4">
    <source>
        <dbReference type="ARBA" id="ARBA00022553"/>
    </source>
</evidence>
<accession>A0AAV7J2L5</accession>
<evidence type="ECO:0000256" key="10">
    <source>
        <dbReference type="ARBA" id="ARBA00022989"/>
    </source>
</evidence>
<evidence type="ECO:0000256" key="14">
    <source>
        <dbReference type="ARBA" id="ARBA00026104"/>
    </source>
</evidence>
<reference evidence="17 18" key="1">
    <citation type="journal article" date="2021" name="J. Hered.">
        <title>A chromosome-level genome assembly of the parasitoid wasp, Cotesia glomerata (Hymenoptera: Braconidae).</title>
        <authorList>
            <person name="Pinto B.J."/>
            <person name="Weis J.J."/>
            <person name="Gamble T."/>
            <person name="Ode P.J."/>
            <person name="Paul R."/>
            <person name="Zaspel J.M."/>
        </authorList>
    </citation>
    <scope>NUCLEOTIDE SEQUENCE [LARGE SCALE GENOMIC DNA]</scope>
    <source>
        <strain evidence="17">CgM1</strain>
    </source>
</reference>
<feature type="transmembrane region" description="Helical" evidence="15">
    <location>
        <begin position="26"/>
        <end position="44"/>
    </location>
</feature>
<gene>
    <name evidence="17" type="ORF">KQX54_017962</name>
</gene>
<evidence type="ECO:0000256" key="12">
    <source>
        <dbReference type="ARBA" id="ARBA00023136"/>
    </source>
</evidence>
<keyword evidence="9" id="KW-0442">Lipid degradation</keyword>
<evidence type="ECO:0000256" key="3">
    <source>
        <dbReference type="ARBA" id="ARBA00022475"/>
    </source>
</evidence>
<dbReference type="EMBL" id="JAHXZJ010000374">
    <property type="protein sequence ID" value="KAH0561596.1"/>
    <property type="molecule type" value="Genomic_DNA"/>
</dbReference>
<evidence type="ECO:0000256" key="2">
    <source>
        <dbReference type="ARBA" id="ARBA00004651"/>
    </source>
</evidence>
<keyword evidence="6" id="KW-0479">Metal-binding</keyword>
<proteinExistence type="predicted"/>
<dbReference type="GO" id="GO:0005886">
    <property type="term" value="C:plasma membrane"/>
    <property type="evidence" value="ECO:0007669"/>
    <property type="project" value="UniProtKB-SubCell"/>
</dbReference>
<evidence type="ECO:0000313" key="17">
    <source>
        <dbReference type="EMBL" id="KAH0561596.1"/>
    </source>
</evidence>
<keyword evidence="7" id="KW-0378">Hydrolase</keyword>
<comment type="subcellular location">
    <subcellularLocation>
        <location evidence="2">Cell membrane</location>
        <topology evidence="2">Multi-pass membrane protein</topology>
    </subcellularLocation>
</comment>
<dbReference type="InterPro" id="IPR029058">
    <property type="entry name" value="AB_hydrolase_fold"/>
</dbReference>
<dbReference type="Proteomes" id="UP000826195">
    <property type="component" value="Unassembled WGS sequence"/>
</dbReference>
<keyword evidence="4" id="KW-0597">Phosphoprotein</keyword>
<keyword evidence="5 15" id="KW-0812">Transmembrane</keyword>